<dbReference type="GO" id="GO:0006364">
    <property type="term" value="P:rRNA processing"/>
    <property type="evidence" value="ECO:0007669"/>
    <property type="project" value="UniProtKB-KW"/>
</dbReference>
<dbReference type="GO" id="GO:0032259">
    <property type="term" value="P:methylation"/>
    <property type="evidence" value="ECO:0007669"/>
    <property type="project" value="UniProtKB-KW"/>
</dbReference>
<evidence type="ECO:0000259" key="9">
    <source>
        <dbReference type="SMART" id="SM00359"/>
    </source>
</evidence>
<organism evidence="10 11">
    <name type="scientific">Candidatus Magasanikbacteria bacterium RIFOXYD1_FULL_40_23</name>
    <dbReference type="NCBI Taxonomy" id="1798705"/>
    <lineage>
        <taxon>Bacteria</taxon>
        <taxon>Candidatus Magasanikiibacteriota</taxon>
    </lineage>
</organism>
<comment type="similarity">
    <text evidence="8">Belongs to the methyltransferase superfamily. RlmI family.</text>
</comment>
<keyword evidence="2" id="KW-0963">Cytoplasm</keyword>
<dbReference type="InterPro" id="IPR015947">
    <property type="entry name" value="PUA-like_sf"/>
</dbReference>
<dbReference type="GO" id="GO:0005737">
    <property type="term" value="C:cytoplasm"/>
    <property type="evidence" value="ECO:0007669"/>
    <property type="project" value="UniProtKB-SubCell"/>
</dbReference>
<evidence type="ECO:0000313" key="10">
    <source>
        <dbReference type="EMBL" id="OGH92316.1"/>
    </source>
</evidence>
<dbReference type="SUPFAM" id="SSF53335">
    <property type="entry name" value="S-adenosyl-L-methionine-dependent methyltransferases"/>
    <property type="match status" value="1"/>
</dbReference>
<keyword evidence="3" id="KW-0698">rRNA processing</keyword>
<dbReference type="InterPro" id="IPR002478">
    <property type="entry name" value="PUA"/>
</dbReference>
<dbReference type="InterPro" id="IPR029063">
    <property type="entry name" value="SAM-dependent_MTases_sf"/>
</dbReference>
<reference evidence="10 11" key="1">
    <citation type="journal article" date="2016" name="Nat. Commun.">
        <title>Thousands of microbial genomes shed light on interconnected biogeochemical processes in an aquifer system.</title>
        <authorList>
            <person name="Anantharaman K."/>
            <person name="Brown C.T."/>
            <person name="Hug L.A."/>
            <person name="Sharon I."/>
            <person name="Castelle C.J."/>
            <person name="Probst A.J."/>
            <person name="Thomas B.C."/>
            <person name="Singh A."/>
            <person name="Wilkins M.J."/>
            <person name="Karaoz U."/>
            <person name="Brodie E.L."/>
            <person name="Williams K.H."/>
            <person name="Hubbard S.S."/>
            <person name="Banfield J.F."/>
        </authorList>
    </citation>
    <scope>NUCLEOTIDE SEQUENCE [LARGE SCALE GENOMIC DNA]</scope>
</reference>
<evidence type="ECO:0000256" key="7">
    <source>
        <dbReference type="ARBA" id="ARBA00022884"/>
    </source>
</evidence>
<dbReference type="CDD" id="cd02440">
    <property type="entry name" value="AdoMet_MTases"/>
    <property type="match status" value="1"/>
</dbReference>
<gene>
    <name evidence="10" type="ORF">A2563_05020</name>
</gene>
<dbReference type="Proteomes" id="UP000176634">
    <property type="component" value="Unassembled WGS sequence"/>
</dbReference>
<sequence>MLKLIVHKQRIGPILGRHPWVFSGALKVIPEGLKSGDPVMLVNEEGNFLAQGYFNSYSQIAVRLWSWDEHEVVDDKFFEKRISAAYELRKNLVASKQTDSYRLVHSENDLLPGLIVDKYADCLVLQFHTPGIEFWKESIVKALKKVVKPDGIYERSDVRTRGIEGAEKQAGLLYGKVPERIKISENGYKFWVDVIGGQKTGFFLDQRDKRQALTKYVDKKSVLNCFSYSGGFSIYALGAGAKHVVSVDASESAMELAVENVKLNKFDVKKCEFICADVKQYLFNAQEEKKKFDAIILDPPAFVKDRHKVKEGLMGYKKINEMALRVLDSEGVLVSASCSAHVTLSDFRYMLSESAGRSRRTLQVLETYTHGIDHPELVSFTEGEYLKCVFARVM</sequence>
<accession>A0A1F6P825</accession>
<keyword evidence="4" id="KW-0489">Methyltransferase</keyword>
<dbReference type="GO" id="GO:0003723">
    <property type="term" value="F:RNA binding"/>
    <property type="evidence" value="ECO:0007669"/>
    <property type="project" value="UniProtKB-KW"/>
</dbReference>
<keyword evidence="5" id="KW-0808">Transferase</keyword>
<feature type="domain" description="PUA" evidence="9">
    <location>
        <begin position="2"/>
        <end position="87"/>
    </location>
</feature>
<dbReference type="InterPro" id="IPR036974">
    <property type="entry name" value="PUA_sf"/>
</dbReference>
<comment type="subcellular location">
    <subcellularLocation>
        <location evidence="1">Cytoplasm</location>
    </subcellularLocation>
</comment>
<evidence type="ECO:0000256" key="2">
    <source>
        <dbReference type="ARBA" id="ARBA00022490"/>
    </source>
</evidence>
<dbReference type="InterPro" id="IPR019614">
    <property type="entry name" value="SAM-dep_methyl-trfase"/>
</dbReference>
<name>A0A1F6P825_9BACT</name>
<evidence type="ECO:0000256" key="8">
    <source>
        <dbReference type="ARBA" id="ARBA00038091"/>
    </source>
</evidence>
<evidence type="ECO:0000256" key="5">
    <source>
        <dbReference type="ARBA" id="ARBA00022679"/>
    </source>
</evidence>
<comment type="caution">
    <text evidence="10">The sequence shown here is derived from an EMBL/GenBank/DDBJ whole genome shotgun (WGS) entry which is preliminary data.</text>
</comment>
<proteinExistence type="inferred from homology"/>
<dbReference type="PANTHER" id="PTHR42873:SF1">
    <property type="entry name" value="S-ADENOSYLMETHIONINE-DEPENDENT METHYLTRANSFERASE DOMAIN-CONTAINING PROTEIN"/>
    <property type="match status" value="1"/>
</dbReference>
<dbReference type="AlphaFoldDB" id="A0A1F6P825"/>
<dbReference type="EMBL" id="MFRA01000006">
    <property type="protein sequence ID" value="OGH92316.1"/>
    <property type="molecule type" value="Genomic_DNA"/>
</dbReference>
<keyword evidence="6" id="KW-0949">S-adenosyl-L-methionine</keyword>
<dbReference type="Pfam" id="PF17785">
    <property type="entry name" value="PUA_3"/>
    <property type="match status" value="1"/>
</dbReference>
<protein>
    <recommendedName>
        <fullName evidence="9">PUA domain-containing protein</fullName>
    </recommendedName>
</protein>
<dbReference type="InterPro" id="IPR041532">
    <property type="entry name" value="RlmI-like_PUA"/>
</dbReference>
<dbReference type="Gene3D" id="2.30.130.10">
    <property type="entry name" value="PUA domain"/>
    <property type="match status" value="1"/>
</dbReference>
<dbReference type="Gene3D" id="3.30.750.80">
    <property type="entry name" value="RNA methyltransferase domain (HRMD) like"/>
    <property type="match status" value="1"/>
</dbReference>
<evidence type="ECO:0000313" key="11">
    <source>
        <dbReference type="Proteomes" id="UP000176634"/>
    </source>
</evidence>
<dbReference type="SUPFAM" id="SSF88697">
    <property type="entry name" value="PUA domain-like"/>
    <property type="match status" value="1"/>
</dbReference>
<dbReference type="STRING" id="1798705.A2563_05020"/>
<evidence type="ECO:0000256" key="6">
    <source>
        <dbReference type="ARBA" id="ARBA00022691"/>
    </source>
</evidence>
<dbReference type="CDD" id="cd21153">
    <property type="entry name" value="PUA_RlmI"/>
    <property type="match status" value="1"/>
</dbReference>
<evidence type="ECO:0000256" key="4">
    <source>
        <dbReference type="ARBA" id="ARBA00022603"/>
    </source>
</evidence>
<dbReference type="CDD" id="cd11572">
    <property type="entry name" value="RlmI_M_like"/>
    <property type="match status" value="1"/>
</dbReference>
<dbReference type="SMART" id="SM00359">
    <property type="entry name" value="PUA"/>
    <property type="match status" value="1"/>
</dbReference>
<dbReference type="Gene3D" id="3.40.50.150">
    <property type="entry name" value="Vaccinia Virus protein VP39"/>
    <property type="match status" value="1"/>
</dbReference>
<dbReference type="PANTHER" id="PTHR42873">
    <property type="entry name" value="RIBOSOMAL RNA LARGE SUBUNIT METHYLTRANSFERASE"/>
    <property type="match status" value="1"/>
</dbReference>
<evidence type="ECO:0000256" key="3">
    <source>
        <dbReference type="ARBA" id="ARBA00022552"/>
    </source>
</evidence>
<dbReference type="Pfam" id="PF10672">
    <property type="entry name" value="Methyltrans_SAM"/>
    <property type="match status" value="1"/>
</dbReference>
<dbReference type="PROSITE" id="PS50890">
    <property type="entry name" value="PUA"/>
    <property type="match status" value="1"/>
</dbReference>
<keyword evidence="7" id="KW-0694">RNA-binding</keyword>
<evidence type="ECO:0000256" key="1">
    <source>
        <dbReference type="ARBA" id="ARBA00004496"/>
    </source>
</evidence>
<dbReference type="GO" id="GO:0008168">
    <property type="term" value="F:methyltransferase activity"/>
    <property type="evidence" value="ECO:0007669"/>
    <property type="project" value="UniProtKB-KW"/>
</dbReference>